<dbReference type="OrthoDB" id="6317021at2759"/>
<feature type="non-terminal residue" evidence="1">
    <location>
        <position position="216"/>
    </location>
</feature>
<evidence type="ECO:0000313" key="2">
    <source>
        <dbReference type="Proteomes" id="UP000274429"/>
    </source>
</evidence>
<gene>
    <name evidence="1" type="ORF">TTAC_LOCUS9975</name>
</gene>
<keyword evidence="2" id="KW-1185">Reference proteome</keyword>
<evidence type="ECO:0000313" key="1">
    <source>
        <dbReference type="EMBL" id="VDM34955.1"/>
    </source>
</evidence>
<name>A0A3P7HKU8_HYDTA</name>
<reference evidence="1 2" key="1">
    <citation type="submission" date="2018-11" db="EMBL/GenBank/DDBJ databases">
        <authorList>
            <consortium name="Pathogen Informatics"/>
        </authorList>
    </citation>
    <scope>NUCLEOTIDE SEQUENCE [LARGE SCALE GENOMIC DNA]</scope>
</reference>
<dbReference type="Proteomes" id="UP000274429">
    <property type="component" value="Unassembled WGS sequence"/>
</dbReference>
<accession>A0A3P7HKU8</accession>
<sequence length="216" mass="23932">MIIGKPDYIVVVGGSTGNRGLRDVEIVWYFKIQLPNEPKIHLMDDVWRFGEAQKKESQLTLGTNTAPSFCGMLPSGGMGVLLCIRALQNSNLNIDTCSHPIEFIRSDPEEFEKQMNDILSGKNSVLEEAITSTDTNTVLSAIQAACSELRAFVRTGLTQAYKTPQFTEKMTRIVENVKLVSHEQLLPLSSALEAIATVAEEITFTTVNRIRSKLVE</sequence>
<proteinExistence type="predicted"/>
<dbReference type="EMBL" id="UYWX01021206">
    <property type="protein sequence ID" value="VDM34955.1"/>
    <property type="molecule type" value="Genomic_DNA"/>
</dbReference>
<organism evidence="1 2">
    <name type="scientific">Hydatigena taeniaeformis</name>
    <name type="common">Feline tapeworm</name>
    <name type="synonym">Taenia taeniaeformis</name>
    <dbReference type="NCBI Taxonomy" id="6205"/>
    <lineage>
        <taxon>Eukaryota</taxon>
        <taxon>Metazoa</taxon>
        <taxon>Spiralia</taxon>
        <taxon>Lophotrochozoa</taxon>
        <taxon>Platyhelminthes</taxon>
        <taxon>Cestoda</taxon>
        <taxon>Eucestoda</taxon>
        <taxon>Cyclophyllidea</taxon>
        <taxon>Taeniidae</taxon>
        <taxon>Hydatigera</taxon>
    </lineage>
</organism>
<dbReference type="AlphaFoldDB" id="A0A3P7HKU8"/>
<protein>
    <submittedName>
        <fullName evidence="1">Uncharacterized protein</fullName>
    </submittedName>
</protein>